<sequence length="460" mass="50293">MSSDLIPDSPVPGSGFVSSQGAPSAPSAETLTWSATQRYGDLEIGFGNAIRTWPVPDGSTHPSGIWRLGTMPGNNRWAAGMHFGPGSPGALPGAISLRDVSSDQSLLRRPVRWQYLGPLPSAGALWRPIPPEGYVALGDIAVRNDMPPEQYAGYADTVCVKRVHNGRSYVRPAECGQQLFEAGGWRLWSIVTPHHPDDDLEERLILPLGCFTAVNSSGRPAPTPVTWILDLPAVIDRRPGPEIPELTSHARPPAQALITDRTVTVPYFMVKDDARDVQWKVTHSPFYRILRRRHYELVLYRDNRNGTLPQPERQEVTTGVTREVSDAFSRSVGITVGVQVGVEVSAAPLGVGVSTTVTNSVSTSIETGYERRNTVSTMREETKDRGLNIPPHSSACLWMEHHTLTAMRGNGDSLGPSASLGFLTDYYVTGEYPGRSGTTYFEETLDGNRVERPARHLPPE</sequence>
<evidence type="ECO:0000313" key="3">
    <source>
        <dbReference type="EMBL" id="MFC7606758.1"/>
    </source>
</evidence>
<feature type="compositionally biased region" description="Polar residues" evidence="1">
    <location>
        <begin position="16"/>
        <end position="29"/>
    </location>
</feature>
<dbReference type="Pfam" id="PF05431">
    <property type="entry name" value="Toxin_10"/>
    <property type="match status" value="1"/>
</dbReference>
<dbReference type="InterPro" id="IPR008872">
    <property type="entry name" value="Toxin_P42"/>
</dbReference>
<gene>
    <name evidence="3" type="ORF">ACFQVD_42355</name>
</gene>
<dbReference type="EMBL" id="JBHTEE010000001">
    <property type="protein sequence ID" value="MFC7606758.1"/>
    <property type="molecule type" value="Genomic_DNA"/>
</dbReference>
<feature type="region of interest" description="Disordered" evidence="1">
    <location>
        <begin position="1"/>
        <end position="29"/>
    </location>
</feature>
<protein>
    <recommendedName>
        <fullName evidence="2">Insecticidal crystal toxin domain-containing protein</fullName>
    </recommendedName>
</protein>
<accession>A0ABW2TDL0</accession>
<dbReference type="SUPFAM" id="SSF56973">
    <property type="entry name" value="Aerolisin/ETX pore-forming domain"/>
    <property type="match status" value="1"/>
</dbReference>
<name>A0ABW2TDL0_9ACTN</name>
<organism evidence="3 4">
    <name type="scientific">Streptosporangium amethystogenes subsp. fukuiense</name>
    <dbReference type="NCBI Taxonomy" id="698418"/>
    <lineage>
        <taxon>Bacteria</taxon>
        <taxon>Bacillati</taxon>
        <taxon>Actinomycetota</taxon>
        <taxon>Actinomycetes</taxon>
        <taxon>Streptosporangiales</taxon>
        <taxon>Streptosporangiaceae</taxon>
        <taxon>Streptosporangium</taxon>
    </lineage>
</organism>
<dbReference type="Gene3D" id="2.170.15.10">
    <property type="entry name" value="Proaerolysin, chain A, domain 3"/>
    <property type="match status" value="1"/>
</dbReference>
<keyword evidence="4" id="KW-1185">Reference proteome</keyword>
<evidence type="ECO:0000313" key="4">
    <source>
        <dbReference type="Proteomes" id="UP001596514"/>
    </source>
</evidence>
<comment type="caution">
    <text evidence="3">The sequence shown here is derived from an EMBL/GenBank/DDBJ whole genome shotgun (WGS) entry which is preliminary data.</text>
</comment>
<dbReference type="RefSeq" id="WP_343975166.1">
    <property type="nucleotide sequence ID" value="NZ_BAAAGK010000128.1"/>
</dbReference>
<feature type="domain" description="Insecticidal crystal toxin" evidence="2">
    <location>
        <begin position="263"/>
        <end position="412"/>
    </location>
</feature>
<evidence type="ECO:0000259" key="2">
    <source>
        <dbReference type="Pfam" id="PF05431"/>
    </source>
</evidence>
<dbReference type="Proteomes" id="UP001596514">
    <property type="component" value="Unassembled WGS sequence"/>
</dbReference>
<proteinExistence type="predicted"/>
<evidence type="ECO:0000256" key="1">
    <source>
        <dbReference type="SAM" id="MobiDB-lite"/>
    </source>
</evidence>
<reference evidence="4" key="1">
    <citation type="journal article" date="2019" name="Int. J. Syst. Evol. Microbiol.">
        <title>The Global Catalogue of Microorganisms (GCM) 10K type strain sequencing project: providing services to taxonomists for standard genome sequencing and annotation.</title>
        <authorList>
            <consortium name="The Broad Institute Genomics Platform"/>
            <consortium name="The Broad Institute Genome Sequencing Center for Infectious Disease"/>
            <person name="Wu L."/>
            <person name="Ma J."/>
        </authorList>
    </citation>
    <scope>NUCLEOTIDE SEQUENCE [LARGE SCALE GENOMIC DNA]</scope>
    <source>
        <strain evidence="4">JCM 10083</strain>
    </source>
</reference>